<evidence type="ECO:0000313" key="2">
    <source>
        <dbReference type="EMBL" id="GAA1931006.1"/>
    </source>
</evidence>
<name>A0ABN2PT56_9MICO</name>
<dbReference type="InterPro" id="IPR023210">
    <property type="entry name" value="NADP_OxRdtase_dom"/>
</dbReference>
<dbReference type="Proteomes" id="UP001501343">
    <property type="component" value="Unassembled WGS sequence"/>
</dbReference>
<proteinExistence type="predicted"/>
<dbReference type="InterPro" id="IPR036812">
    <property type="entry name" value="NAD(P)_OxRdtase_dom_sf"/>
</dbReference>
<feature type="domain" description="NADP-dependent oxidoreductase" evidence="1">
    <location>
        <begin position="18"/>
        <end position="293"/>
    </location>
</feature>
<accession>A0ABN2PT56</accession>
<gene>
    <name evidence="2" type="ORF">GCM10009775_23980</name>
</gene>
<protein>
    <submittedName>
        <fullName evidence="2">Aldo/keto reductase</fullName>
    </submittedName>
</protein>
<keyword evidence="3" id="KW-1185">Reference proteome</keyword>
<dbReference type="InterPro" id="IPR053135">
    <property type="entry name" value="AKR2_Oxidoreductase"/>
</dbReference>
<dbReference type="Gene3D" id="3.20.20.100">
    <property type="entry name" value="NADP-dependent oxidoreductase domain"/>
    <property type="match status" value="1"/>
</dbReference>
<dbReference type="PANTHER" id="PTHR43312:SF1">
    <property type="entry name" value="NADP-DEPENDENT OXIDOREDUCTASE DOMAIN-CONTAINING PROTEIN"/>
    <property type="match status" value="1"/>
</dbReference>
<evidence type="ECO:0000259" key="1">
    <source>
        <dbReference type="Pfam" id="PF00248"/>
    </source>
</evidence>
<organism evidence="2 3">
    <name type="scientific">Microbacterium aoyamense</name>
    <dbReference type="NCBI Taxonomy" id="344166"/>
    <lineage>
        <taxon>Bacteria</taxon>
        <taxon>Bacillati</taxon>
        <taxon>Actinomycetota</taxon>
        <taxon>Actinomycetes</taxon>
        <taxon>Micrococcales</taxon>
        <taxon>Microbacteriaceae</taxon>
        <taxon>Microbacterium</taxon>
    </lineage>
</organism>
<dbReference type="EMBL" id="BAAAOF010000004">
    <property type="protein sequence ID" value="GAA1931006.1"/>
    <property type="molecule type" value="Genomic_DNA"/>
</dbReference>
<comment type="caution">
    <text evidence="2">The sequence shown here is derived from an EMBL/GenBank/DDBJ whole genome shotgun (WGS) entry which is preliminary data.</text>
</comment>
<dbReference type="PANTHER" id="PTHR43312">
    <property type="entry name" value="D-THREO-ALDOSE 1-DEHYDROGENASE"/>
    <property type="match status" value="1"/>
</dbReference>
<sequence>MPALSTRTLGRTGLSVSELGFGAMELRNTPHRHPRPVPNSVAADVLNTALDLGITFIDTSIDYGDSEERIGRFIGHRRDEFVLATKAGCPVEHQPHATTARLVHDYSPANLREGVEQSLYRLRTDHIDLLQVHLAPAVEELLRDDVAATLESFRHEGKVRFLGVSSERPELEGHLRLPWIDAVQLPYSALEPELELDIAALAGDDRGVIVRGGSAQGGALRARGSAQVGLAARDLDLGDLLDGESVAGLLLRFTLSTPGVSTVISGTADPGHLRANARAAQRGPLAVDVRNEIRRRYVIAAAKATTEAKACRDMTAGWRSSRAPGPGSGSG</sequence>
<evidence type="ECO:0000313" key="3">
    <source>
        <dbReference type="Proteomes" id="UP001501343"/>
    </source>
</evidence>
<dbReference type="RefSeq" id="WP_275562512.1">
    <property type="nucleotide sequence ID" value="NZ_BAAAOF010000004.1"/>
</dbReference>
<reference evidence="2 3" key="1">
    <citation type="journal article" date="2019" name="Int. J. Syst. Evol. Microbiol.">
        <title>The Global Catalogue of Microorganisms (GCM) 10K type strain sequencing project: providing services to taxonomists for standard genome sequencing and annotation.</title>
        <authorList>
            <consortium name="The Broad Institute Genomics Platform"/>
            <consortium name="The Broad Institute Genome Sequencing Center for Infectious Disease"/>
            <person name="Wu L."/>
            <person name="Ma J."/>
        </authorList>
    </citation>
    <scope>NUCLEOTIDE SEQUENCE [LARGE SCALE GENOMIC DNA]</scope>
    <source>
        <strain evidence="2 3">JCM 14900</strain>
    </source>
</reference>
<dbReference type="CDD" id="cd19095">
    <property type="entry name" value="AKR_PA4992-like"/>
    <property type="match status" value="1"/>
</dbReference>
<dbReference type="SUPFAM" id="SSF51430">
    <property type="entry name" value="NAD(P)-linked oxidoreductase"/>
    <property type="match status" value="1"/>
</dbReference>
<dbReference type="Pfam" id="PF00248">
    <property type="entry name" value="Aldo_ket_red"/>
    <property type="match status" value="1"/>
</dbReference>